<dbReference type="InterPro" id="IPR007401">
    <property type="entry name" value="DUF454"/>
</dbReference>
<organism evidence="2 3">
    <name type="scientific">Pyxidicoccus fallax</name>
    <dbReference type="NCBI Taxonomy" id="394095"/>
    <lineage>
        <taxon>Bacteria</taxon>
        <taxon>Pseudomonadati</taxon>
        <taxon>Myxococcota</taxon>
        <taxon>Myxococcia</taxon>
        <taxon>Myxococcales</taxon>
        <taxon>Cystobacterineae</taxon>
        <taxon>Myxococcaceae</taxon>
        <taxon>Pyxidicoccus</taxon>
    </lineage>
</organism>
<evidence type="ECO:0000313" key="3">
    <source>
        <dbReference type="Proteomes" id="UP000518300"/>
    </source>
</evidence>
<feature type="transmembrane region" description="Helical" evidence="1">
    <location>
        <begin position="98"/>
        <end position="115"/>
    </location>
</feature>
<dbReference type="EMBL" id="JABBJJ010000004">
    <property type="protein sequence ID" value="NMO13538.1"/>
    <property type="molecule type" value="Genomic_DNA"/>
</dbReference>
<feature type="transmembrane region" description="Helical" evidence="1">
    <location>
        <begin position="29"/>
        <end position="62"/>
    </location>
</feature>
<name>A0A848LDM7_9BACT</name>
<protein>
    <submittedName>
        <fullName evidence="2">DUF454 domain-containing protein</fullName>
    </submittedName>
</protein>
<evidence type="ECO:0000256" key="1">
    <source>
        <dbReference type="SAM" id="Phobius"/>
    </source>
</evidence>
<gene>
    <name evidence="2" type="ORF">HG543_01495</name>
</gene>
<comment type="caution">
    <text evidence="2">The sequence shown here is derived from an EMBL/GenBank/DDBJ whole genome shotgun (WGS) entry which is preliminary data.</text>
</comment>
<keyword evidence="3" id="KW-1185">Reference proteome</keyword>
<reference evidence="2 3" key="1">
    <citation type="submission" date="2020-04" db="EMBL/GenBank/DDBJ databases">
        <title>Draft genome of Pyxidicoccus fallax type strain.</title>
        <authorList>
            <person name="Whitworth D.E."/>
        </authorList>
    </citation>
    <scope>NUCLEOTIDE SEQUENCE [LARGE SCALE GENOMIC DNA]</scope>
    <source>
        <strain evidence="2 3">DSM 14698</strain>
    </source>
</reference>
<sequence length="144" mass="15736">MSAVPPPPSKEPRLPGPEGEGPPRFRLAFLALGCVCVGLGALGTFLPLLPTTPFLLIALWAFSRSSRRFHHWLFTHPRFGPRLQEWQRHGTVPVKVKVSALSAMAVSFALLTFVARVEWPVLVFAGGVMLTGAAYILSRPSRPP</sequence>
<keyword evidence="1" id="KW-0472">Membrane</keyword>
<evidence type="ECO:0000313" key="2">
    <source>
        <dbReference type="EMBL" id="NMO13538.1"/>
    </source>
</evidence>
<accession>A0A848LDM7</accession>
<dbReference type="PIRSF" id="PIRSF016789">
    <property type="entry name" value="DUF454"/>
    <property type="match status" value="1"/>
</dbReference>
<dbReference type="Proteomes" id="UP000518300">
    <property type="component" value="Unassembled WGS sequence"/>
</dbReference>
<dbReference type="RefSeq" id="WP_169342816.1">
    <property type="nucleotide sequence ID" value="NZ_JABBJJ010000004.1"/>
</dbReference>
<dbReference type="PANTHER" id="PTHR35813:SF1">
    <property type="entry name" value="INNER MEMBRANE PROTEIN YBAN"/>
    <property type="match status" value="1"/>
</dbReference>
<proteinExistence type="predicted"/>
<dbReference type="GO" id="GO:0005886">
    <property type="term" value="C:plasma membrane"/>
    <property type="evidence" value="ECO:0007669"/>
    <property type="project" value="TreeGrafter"/>
</dbReference>
<keyword evidence="1" id="KW-0812">Transmembrane</keyword>
<dbReference type="AlphaFoldDB" id="A0A848LDM7"/>
<keyword evidence="1" id="KW-1133">Transmembrane helix</keyword>
<dbReference type="PANTHER" id="PTHR35813">
    <property type="entry name" value="INNER MEMBRANE PROTEIN YBAN"/>
    <property type="match status" value="1"/>
</dbReference>
<dbReference type="Pfam" id="PF04304">
    <property type="entry name" value="DUF454"/>
    <property type="match status" value="1"/>
</dbReference>
<feature type="transmembrane region" description="Helical" evidence="1">
    <location>
        <begin position="121"/>
        <end position="138"/>
    </location>
</feature>